<gene>
    <name evidence="2" type="ORF">C5167_009563</name>
</gene>
<evidence type="ECO:0000313" key="3">
    <source>
        <dbReference type="Proteomes" id="UP000316621"/>
    </source>
</evidence>
<dbReference type="EMBL" id="CM010720">
    <property type="protein sequence ID" value="RZC65871.1"/>
    <property type="molecule type" value="Genomic_DNA"/>
</dbReference>
<proteinExistence type="predicted"/>
<evidence type="ECO:0000313" key="2">
    <source>
        <dbReference type="EMBL" id="RZC65871.1"/>
    </source>
</evidence>
<reference evidence="2 3" key="1">
    <citation type="journal article" date="2018" name="Science">
        <title>The opium poppy genome and morphinan production.</title>
        <authorList>
            <person name="Guo L."/>
            <person name="Winzer T."/>
            <person name="Yang X."/>
            <person name="Li Y."/>
            <person name="Ning Z."/>
            <person name="He Z."/>
            <person name="Teodor R."/>
            <person name="Lu Y."/>
            <person name="Bowser T.A."/>
            <person name="Graham I.A."/>
            <person name="Ye K."/>
        </authorList>
    </citation>
    <scope>NUCLEOTIDE SEQUENCE [LARGE SCALE GENOMIC DNA]</scope>
    <source>
        <strain evidence="3">cv. HN1</strain>
        <tissue evidence="2">Leaves</tissue>
    </source>
</reference>
<evidence type="ECO:0000256" key="1">
    <source>
        <dbReference type="SAM" id="MobiDB-lite"/>
    </source>
</evidence>
<dbReference type="AlphaFoldDB" id="A0A4Y7K0U5"/>
<dbReference type="Proteomes" id="UP000316621">
    <property type="component" value="Chromosome 6"/>
</dbReference>
<organism evidence="2 3">
    <name type="scientific">Papaver somniferum</name>
    <name type="common">Opium poppy</name>
    <dbReference type="NCBI Taxonomy" id="3469"/>
    <lineage>
        <taxon>Eukaryota</taxon>
        <taxon>Viridiplantae</taxon>
        <taxon>Streptophyta</taxon>
        <taxon>Embryophyta</taxon>
        <taxon>Tracheophyta</taxon>
        <taxon>Spermatophyta</taxon>
        <taxon>Magnoliopsida</taxon>
        <taxon>Ranunculales</taxon>
        <taxon>Papaveraceae</taxon>
        <taxon>Papaveroideae</taxon>
        <taxon>Papaver</taxon>
    </lineage>
</organism>
<feature type="region of interest" description="Disordered" evidence="1">
    <location>
        <begin position="167"/>
        <end position="205"/>
    </location>
</feature>
<feature type="compositionally biased region" description="Polar residues" evidence="1">
    <location>
        <begin position="195"/>
        <end position="205"/>
    </location>
</feature>
<keyword evidence="3" id="KW-1185">Reference proteome</keyword>
<dbReference type="Gramene" id="RZC65871">
    <property type="protein sequence ID" value="RZC65871"/>
    <property type="gene ID" value="C5167_009563"/>
</dbReference>
<sequence>MQDYRPESFETNLEKALMQAMLKLTEEKQKRMKKKVINMDFEINPNLKLPHQLMLKNQENGGEVLVETLPLNQTQIIPSSIPIFPLPASISRSSPLAIPFPSALNPAKLHVTDDALFDLPLNILFPSTADRNVGSSSESLQIYPLRSCTKAQYEKWTTVVNSNTDNGASISSTMRSNSAANQSGNTPTREHHVSPRSSEVETTTS</sequence>
<protein>
    <submittedName>
        <fullName evidence="2">Uncharacterized protein</fullName>
    </submittedName>
</protein>
<accession>A0A4Y7K0U5</accession>
<feature type="compositionally biased region" description="Polar residues" evidence="1">
    <location>
        <begin position="167"/>
        <end position="187"/>
    </location>
</feature>
<name>A0A4Y7K0U5_PAPSO</name>